<evidence type="ECO:0000313" key="1">
    <source>
        <dbReference type="EMBL" id="SDW82432.1"/>
    </source>
</evidence>
<dbReference type="EMBL" id="FNMY01000003">
    <property type="protein sequence ID" value="SDW82432.1"/>
    <property type="molecule type" value="Genomic_DNA"/>
</dbReference>
<dbReference type="OrthoDB" id="886885at2"/>
<organism evidence="1 2">
    <name type="scientific">Flagellimonas zhangzhouensis</name>
    <dbReference type="NCBI Taxonomy" id="1073328"/>
    <lineage>
        <taxon>Bacteria</taxon>
        <taxon>Pseudomonadati</taxon>
        <taxon>Bacteroidota</taxon>
        <taxon>Flavobacteriia</taxon>
        <taxon>Flavobacteriales</taxon>
        <taxon>Flavobacteriaceae</taxon>
        <taxon>Flagellimonas</taxon>
    </lineage>
</organism>
<proteinExistence type="predicted"/>
<dbReference type="AlphaFoldDB" id="A0A1H2WP72"/>
<gene>
    <name evidence="1" type="ORF">SAMN04487892_2371</name>
</gene>
<dbReference type="STRING" id="1073328.SAMN05216294_0991"/>
<accession>A0A1H2WP72</accession>
<protein>
    <submittedName>
        <fullName evidence="1">Uncharacterized protein</fullName>
    </submittedName>
</protein>
<reference evidence="2" key="1">
    <citation type="submission" date="2016-10" db="EMBL/GenBank/DDBJ databases">
        <authorList>
            <person name="Varghese N."/>
            <person name="Submissions S."/>
        </authorList>
    </citation>
    <scope>NUCLEOTIDE SEQUENCE [LARGE SCALE GENOMIC DNA]</scope>
    <source>
        <strain evidence="2">DSM 25030</strain>
    </source>
</reference>
<dbReference type="Proteomes" id="UP000199592">
    <property type="component" value="Unassembled WGS sequence"/>
</dbReference>
<dbReference type="RefSeq" id="WP_090293273.1">
    <property type="nucleotide sequence ID" value="NZ_FNKI01000001.1"/>
</dbReference>
<keyword evidence="2" id="KW-1185">Reference proteome</keyword>
<name>A0A1H2WP72_9FLAO</name>
<sequence>MNNLSFDINSSKDFLNKLIEDFKDYLKSDNSSRMALNCAMTSWHLSEWVFHEYELGGQFSKIKDFQKHLKELCPSLQIMHDISNGSKHYKLNTHKPKVKETERKTGTFDKTFDFSFDRTMLKIVMPNNQIAVFDEELEKTIAFWKEFMNNLDS</sequence>
<evidence type="ECO:0000313" key="2">
    <source>
        <dbReference type="Proteomes" id="UP000199592"/>
    </source>
</evidence>